<sequence>MNKFVGYMNIVLLTVTLIALVVGSIQFEQRELLVGMVMMLVPLALTMFAMEPQPRCLHAAIIANAVVIGSIVWGAGASPALVPFLINMAALVRVWIRVKDQQGEQYRPDSTEVAAELMYEDPAENYFVRHWRGQLTLPVSYWVNNWGATALLWGLLVAANKFLPEVSLRMQSSAVLALHGLILIVGAWCAVGVWRSSKFHAARGGARVWAGAAQFLVVLGAIGTVSNFFLYNLPQIQEHWLIARDRDPLGHIETQLTRDRRGLVLSGNLGAGSADKIRAVLDQEPDVETLVLETPGGRVGEAALIARLVRERKLKTYVEGRCESACTVILIAGVDRAVTASAVIGFHRASFPGMSASLDKAMTDDLIEQYRAAGLPEDFLAQVRDTRADDMWYPTREELLGAHAIDRVSSGGEINRASKYDNKAYLEFEYAGDPIMGLINDHFAGAVKAAAAAAWQEREQGASDAAMWAAARKVILGYYQKLLRTADEPSIRSYLQIRLDQLRAARQVSDEACALQAGSSLDISEALSAELYERELTWVRASLGRMDQAPSRPPNASEFNGLMLRLEERLGSDVVAMARNPAAHAGSPQQLCAASLRFYEAVRALPQSERVLAARGLFQGVAE</sequence>
<proteinExistence type="predicted"/>
<evidence type="ECO:0000313" key="2">
    <source>
        <dbReference type="EMBL" id="MBM0105906.1"/>
    </source>
</evidence>
<dbReference type="EMBL" id="JAEVLS010000003">
    <property type="protein sequence ID" value="MBM0105906.1"/>
    <property type="molecule type" value="Genomic_DNA"/>
</dbReference>
<accession>A0ABS1WY45</accession>
<name>A0ABS1WY45_9GAMM</name>
<keyword evidence="1" id="KW-0812">Transmembrane</keyword>
<feature type="transmembrane region" description="Helical" evidence="1">
    <location>
        <begin position="7"/>
        <end position="26"/>
    </location>
</feature>
<protein>
    <submittedName>
        <fullName evidence="2">Uncharacterized protein</fullName>
    </submittedName>
</protein>
<feature type="transmembrane region" description="Helical" evidence="1">
    <location>
        <begin position="139"/>
        <end position="159"/>
    </location>
</feature>
<comment type="caution">
    <text evidence="2">The sequence shown here is derived from an EMBL/GenBank/DDBJ whole genome shotgun (WGS) entry which is preliminary data.</text>
</comment>
<dbReference type="Gene3D" id="3.90.226.10">
    <property type="entry name" value="2-enoyl-CoA Hydratase, Chain A, domain 1"/>
    <property type="match status" value="1"/>
</dbReference>
<gene>
    <name evidence="2" type="ORF">JM946_14335</name>
</gene>
<keyword evidence="1" id="KW-1133">Transmembrane helix</keyword>
<dbReference type="Proteomes" id="UP000661077">
    <property type="component" value="Unassembled WGS sequence"/>
</dbReference>
<keyword evidence="1" id="KW-0472">Membrane</keyword>
<feature type="transmembrane region" description="Helical" evidence="1">
    <location>
        <begin position="206"/>
        <end position="231"/>
    </location>
</feature>
<reference evidence="2 3" key="1">
    <citation type="journal article" date="2021" name="Int. J. Syst. Evol. Microbiol.">
        <title>Steroidobacter gossypii sp. nov., isolated from soil of cotton cropping field.</title>
        <authorList>
            <person name="Huang R."/>
            <person name="Yang S."/>
            <person name="Zhen C."/>
            <person name="Liu W."/>
        </authorList>
    </citation>
    <scope>NUCLEOTIDE SEQUENCE [LARGE SCALE GENOMIC DNA]</scope>
    <source>
        <strain evidence="2 3">S1-65</strain>
    </source>
</reference>
<feature type="transmembrane region" description="Helical" evidence="1">
    <location>
        <begin position="32"/>
        <end position="50"/>
    </location>
</feature>
<evidence type="ECO:0000256" key="1">
    <source>
        <dbReference type="SAM" id="Phobius"/>
    </source>
</evidence>
<dbReference type="SUPFAM" id="SSF52096">
    <property type="entry name" value="ClpP/crotonase"/>
    <property type="match status" value="1"/>
</dbReference>
<keyword evidence="3" id="KW-1185">Reference proteome</keyword>
<dbReference type="RefSeq" id="WP_203167982.1">
    <property type="nucleotide sequence ID" value="NZ_JAEVLS010000003.1"/>
</dbReference>
<evidence type="ECO:0000313" key="3">
    <source>
        <dbReference type="Proteomes" id="UP000661077"/>
    </source>
</evidence>
<dbReference type="InterPro" id="IPR029045">
    <property type="entry name" value="ClpP/crotonase-like_dom_sf"/>
</dbReference>
<feature type="transmembrane region" description="Helical" evidence="1">
    <location>
        <begin position="174"/>
        <end position="194"/>
    </location>
</feature>
<organism evidence="2 3">
    <name type="scientific">Steroidobacter gossypii</name>
    <dbReference type="NCBI Taxonomy" id="2805490"/>
    <lineage>
        <taxon>Bacteria</taxon>
        <taxon>Pseudomonadati</taxon>
        <taxon>Pseudomonadota</taxon>
        <taxon>Gammaproteobacteria</taxon>
        <taxon>Steroidobacterales</taxon>
        <taxon>Steroidobacteraceae</taxon>
        <taxon>Steroidobacter</taxon>
    </lineage>
</organism>